<protein>
    <submittedName>
        <fullName evidence="1">Uncharacterized protein</fullName>
    </submittedName>
</protein>
<dbReference type="RefSeq" id="WP_162355910.1">
    <property type="nucleotide sequence ID" value="NZ_CP048209.1"/>
</dbReference>
<dbReference type="Proteomes" id="UP000476064">
    <property type="component" value="Chromosome"/>
</dbReference>
<reference evidence="1 2" key="1">
    <citation type="submission" date="2020-01" db="EMBL/GenBank/DDBJ databases">
        <title>Paenibacillus sp. nov., isolated from tomato rhizosphere.</title>
        <authorList>
            <person name="Weon H.-Y."/>
            <person name="Lee S.A."/>
        </authorList>
    </citation>
    <scope>NUCLEOTIDE SEQUENCE [LARGE SCALE GENOMIC DNA]</scope>
    <source>
        <strain evidence="1 2">12200R-189</strain>
    </source>
</reference>
<accession>A0A6C0FX27</accession>
<dbReference type="KEGG" id="plyc:GXP70_07695"/>
<dbReference type="AlphaFoldDB" id="A0A6C0FX27"/>
<gene>
    <name evidence="1" type="ORF">GXP70_07695</name>
</gene>
<evidence type="ECO:0000313" key="2">
    <source>
        <dbReference type="Proteomes" id="UP000476064"/>
    </source>
</evidence>
<evidence type="ECO:0000313" key="1">
    <source>
        <dbReference type="EMBL" id="QHT59844.1"/>
    </source>
</evidence>
<name>A0A6C0FX27_9BACL</name>
<proteinExistence type="predicted"/>
<sequence length="276" mass="30860">MAGFFRVAIVLFNESLEENKEEEGEDEAEDRQIGPYHFSQPHTIQAPSFLLRKFVRIPTSAIHDVKPHTSLSIISLRGTVVFVILTNYLSVFPLERGCLKQRASSVGACIHALLHMKKSGSAWKPLSSSSVLRPHVPELIGPFFDRPKVCGVLAPLYAKMRPNVSELFFLAHMGRSFNGSDPVPHAGHTNFMGEFHHRSVAVPDGLRRIGRQVNDVQNHLMVFAKEVEPLDLFIRGIQTDHPLLRNERQDMFRHEGDGGFGPAVYSCTTASEILLS</sequence>
<organism evidence="1 2">
    <name type="scientific">Paenibacillus lycopersici</name>
    <dbReference type="NCBI Taxonomy" id="2704462"/>
    <lineage>
        <taxon>Bacteria</taxon>
        <taxon>Bacillati</taxon>
        <taxon>Bacillota</taxon>
        <taxon>Bacilli</taxon>
        <taxon>Bacillales</taxon>
        <taxon>Paenibacillaceae</taxon>
        <taxon>Paenibacillus</taxon>
    </lineage>
</organism>
<keyword evidence="2" id="KW-1185">Reference proteome</keyword>
<dbReference type="EMBL" id="CP048209">
    <property type="protein sequence ID" value="QHT59844.1"/>
    <property type="molecule type" value="Genomic_DNA"/>
</dbReference>